<evidence type="ECO:0000313" key="3">
    <source>
        <dbReference type="EMBL" id="GBG66181.1"/>
    </source>
</evidence>
<feature type="region of interest" description="Disordered" evidence="1">
    <location>
        <begin position="218"/>
        <end position="304"/>
    </location>
</feature>
<feature type="region of interest" description="Disordered" evidence="1">
    <location>
        <begin position="402"/>
        <end position="429"/>
    </location>
</feature>
<feature type="transmembrane region" description="Helical" evidence="2">
    <location>
        <begin position="82"/>
        <end position="100"/>
    </location>
</feature>
<feature type="compositionally biased region" description="Basic and acidic residues" evidence="1">
    <location>
        <begin position="743"/>
        <end position="771"/>
    </location>
</feature>
<evidence type="ECO:0000313" key="4">
    <source>
        <dbReference type="Proteomes" id="UP000265515"/>
    </source>
</evidence>
<feature type="compositionally biased region" description="Polar residues" evidence="1">
    <location>
        <begin position="234"/>
        <end position="252"/>
    </location>
</feature>
<evidence type="ECO:0000256" key="2">
    <source>
        <dbReference type="SAM" id="Phobius"/>
    </source>
</evidence>
<feature type="region of interest" description="Disordered" evidence="1">
    <location>
        <begin position="1"/>
        <end position="35"/>
    </location>
</feature>
<accession>A0A388K823</accession>
<feature type="compositionally biased region" description="Low complexity" evidence="1">
    <location>
        <begin position="10"/>
        <end position="20"/>
    </location>
</feature>
<dbReference type="Gene3D" id="1.10.10.60">
    <property type="entry name" value="Homeodomain-like"/>
    <property type="match status" value="1"/>
</dbReference>
<reference evidence="3 4" key="1">
    <citation type="journal article" date="2018" name="Cell">
        <title>The Chara Genome: Secondary Complexity and Implications for Plant Terrestrialization.</title>
        <authorList>
            <person name="Nishiyama T."/>
            <person name="Sakayama H."/>
            <person name="Vries J.D."/>
            <person name="Buschmann H."/>
            <person name="Saint-Marcoux D."/>
            <person name="Ullrich K.K."/>
            <person name="Haas F.B."/>
            <person name="Vanderstraeten L."/>
            <person name="Becker D."/>
            <person name="Lang D."/>
            <person name="Vosolsobe S."/>
            <person name="Rombauts S."/>
            <person name="Wilhelmsson P.K.I."/>
            <person name="Janitza P."/>
            <person name="Kern R."/>
            <person name="Heyl A."/>
            <person name="Rumpler F."/>
            <person name="Villalobos L.I.A.C."/>
            <person name="Clay J.M."/>
            <person name="Skokan R."/>
            <person name="Toyoda A."/>
            <person name="Suzuki Y."/>
            <person name="Kagoshima H."/>
            <person name="Schijlen E."/>
            <person name="Tajeshwar N."/>
            <person name="Catarino B."/>
            <person name="Hetherington A.J."/>
            <person name="Saltykova A."/>
            <person name="Bonnot C."/>
            <person name="Breuninger H."/>
            <person name="Symeonidi A."/>
            <person name="Radhakrishnan G.V."/>
            <person name="Van Nieuwerburgh F."/>
            <person name="Deforce D."/>
            <person name="Chang C."/>
            <person name="Karol K.G."/>
            <person name="Hedrich R."/>
            <person name="Ulvskov P."/>
            <person name="Glockner G."/>
            <person name="Delwiche C.F."/>
            <person name="Petrasek J."/>
            <person name="Van de Peer Y."/>
            <person name="Friml J."/>
            <person name="Beilby M."/>
            <person name="Dolan L."/>
            <person name="Kohara Y."/>
            <person name="Sugano S."/>
            <person name="Fujiyama A."/>
            <person name="Delaux P.-M."/>
            <person name="Quint M."/>
            <person name="TheiBen G."/>
            <person name="Hagemann M."/>
            <person name="Harholt J."/>
            <person name="Dunand C."/>
            <person name="Zachgo S."/>
            <person name="Langdale J."/>
            <person name="Maumus F."/>
            <person name="Straeten D.V.D."/>
            <person name="Gould S.B."/>
            <person name="Rensing S.A."/>
        </authorList>
    </citation>
    <scope>NUCLEOTIDE SEQUENCE [LARGE SCALE GENOMIC DNA]</scope>
    <source>
        <strain evidence="3 4">S276</strain>
    </source>
</reference>
<evidence type="ECO:0008006" key="5">
    <source>
        <dbReference type="Google" id="ProtNLM"/>
    </source>
</evidence>
<dbReference type="EMBL" id="BFEA01000070">
    <property type="protein sequence ID" value="GBG66181.1"/>
    <property type="molecule type" value="Genomic_DNA"/>
</dbReference>
<protein>
    <recommendedName>
        <fullName evidence="5">Myb-like domain-containing protein</fullName>
    </recommendedName>
</protein>
<feature type="compositionally biased region" description="Acidic residues" evidence="1">
    <location>
        <begin position="482"/>
        <end position="498"/>
    </location>
</feature>
<feature type="region of interest" description="Disordered" evidence="1">
    <location>
        <begin position="691"/>
        <end position="772"/>
    </location>
</feature>
<feature type="region of interest" description="Disordered" evidence="1">
    <location>
        <begin position="482"/>
        <end position="535"/>
    </location>
</feature>
<gene>
    <name evidence="3" type="ORF">CBR_g57063</name>
</gene>
<keyword evidence="2" id="KW-1133">Transmembrane helix</keyword>
<organism evidence="3 4">
    <name type="scientific">Chara braunii</name>
    <name type="common">Braun's stonewort</name>
    <dbReference type="NCBI Taxonomy" id="69332"/>
    <lineage>
        <taxon>Eukaryota</taxon>
        <taxon>Viridiplantae</taxon>
        <taxon>Streptophyta</taxon>
        <taxon>Charophyceae</taxon>
        <taxon>Charales</taxon>
        <taxon>Characeae</taxon>
        <taxon>Chara</taxon>
    </lineage>
</organism>
<comment type="caution">
    <text evidence="3">The sequence shown here is derived from an EMBL/GenBank/DDBJ whole genome shotgun (WGS) entry which is preliminary data.</text>
</comment>
<feature type="transmembrane region" description="Helical" evidence="2">
    <location>
        <begin position="191"/>
        <end position="213"/>
    </location>
</feature>
<feature type="compositionally biased region" description="Polar residues" evidence="1">
    <location>
        <begin position="403"/>
        <end position="418"/>
    </location>
</feature>
<feature type="compositionally biased region" description="Polar residues" evidence="1">
    <location>
        <begin position="289"/>
        <end position="300"/>
    </location>
</feature>
<name>A0A388K823_CHABU</name>
<feature type="compositionally biased region" description="Basic residues" evidence="1">
    <location>
        <begin position="218"/>
        <end position="228"/>
    </location>
</feature>
<feature type="compositionally biased region" description="Low complexity" evidence="1">
    <location>
        <begin position="691"/>
        <end position="703"/>
    </location>
</feature>
<proteinExistence type="predicted"/>
<dbReference type="AlphaFoldDB" id="A0A388K823"/>
<keyword evidence="4" id="KW-1185">Reference proteome</keyword>
<sequence length="1104" mass="119239">MGKHSEDKSSGSADKSSGSEDFPAKSSSAPRDLARSFGARGSAIIGVPAASPEGKMEVEGGPVVVHRPEDGHRGPSSSKTSTNGLVVLLLAMIGGTALSVRRAAPRWCRGEHQTSSAGSLRGLGVPAGFPMVKNTDFVSVLPQPVLAAISYVGVFPLATCVSSRRDCDSASACSVSAALSFLADLYRRLPLLLLVAVLLLVVVVFHICFLGRVPRRKQTRQTPKRARKMEKLQTKTTLSVGAGRSSRQSCSSAEGGRRPYDPTPYNHLSSHEIPLPPSDDDDNDPRSSTVPLGSGSTQDWMGSKLYRQASRPTYTDLLEGRTSVGYDAGPVDLSFGLRSGSVEDVTHTVLVNPASGTNHTPPSVRASALPDNCAWCSGQSGDERGLFSPRWGAMGTAGVAASRTRTGGSAPCGSTTPGGTIDGRGDDDECSATEVVGRKVWDNHRRQSRQASTSSITRGVAKINVGANDIFGDCDGAGGEDCAADDGGNDNDEDDDGEMEIRPVGRKRGGSRATNKFTEPRAGQRGKKGVEDTSAGEGAKRRDFWIVEHMIALIRAKRDQDLHLAGQGHNSGRMKTKTWKWDDVEKRLVQMGVTSRKVVDYRKKWDNLYQQFKTADEAVMVDAQGTAGAMQLGFGRDGVSREQQSALQTERRCRCCWGVAKDPEGSRARQLPAGVVIMEACVPRQLPAVVGQGQPRQPLPLQQAGTSGGGKTLSVQKGEATTIDSGTAAADHTTRSGLAEGAEEGRIDDVHRDDGRRDGKREGDDKDDRPLVTRLKGAAKEDDLEERSKLWVDCDAFWGQGQGKPFREAVGDCADYFVAIATGDGGAEPPSMLIMPSNDVPCFKIEDPAQREPALRRARNMEKLVLRTIHGWIFKSSSRSTAFARAESYITIDFAIDVARAVWQGFEWSKVVSPALVYHTLAMKMDVPLWFAGVKVVDRPEDDDMAARQEATVLHLVDCWTNAVWCGQWADGGRVKQERLSRLADCLRALWSACMWIMRMGGDDDRSHYEAWFYTSMVAKPTMIAAGSYIFNWRRYIVDTANLVLDRLGKAHLTLGDYPHCIPEWSDCELVFGHNAALKNAAEAAKHGWIGSGPAADDDGDEGS</sequence>
<keyword evidence="2" id="KW-0472">Membrane</keyword>
<dbReference type="Gramene" id="GBG66181">
    <property type="protein sequence ID" value="GBG66181"/>
    <property type="gene ID" value="CBR_g57063"/>
</dbReference>
<evidence type="ECO:0000256" key="1">
    <source>
        <dbReference type="SAM" id="MobiDB-lite"/>
    </source>
</evidence>
<dbReference type="Proteomes" id="UP000265515">
    <property type="component" value="Unassembled WGS sequence"/>
</dbReference>
<keyword evidence="2" id="KW-0812">Transmembrane</keyword>